<dbReference type="AlphaFoldDB" id="A0A286A0S3"/>
<keyword evidence="2" id="KW-1185">Reference proteome</keyword>
<protein>
    <submittedName>
        <fullName evidence="1">Uncharacterized protein</fullName>
    </submittedName>
</protein>
<gene>
    <name evidence="1" type="ORF">SAMN06297358_2501</name>
</gene>
<dbReference type="OrthoDB" id="769806at2"/>
<accession>A0A286A0S3</accession>
<dbReference type="Proteomes" id="UP000219281">
    <property type="component" value="Unassembled WGS sequence"/>
</dbReference>
<sequence length="112" mass="12879">MNLRKYKLLIMVTFMSIFVSKMIISGAPVFLSHCDDEFMVSVIMQLENENTSEDKGKSSAKFVDYKLVLPKYDLNYVYLDLDCGVPNSFIEHSRRYVDPHHPSVPTPPPNFS</sequence>
<organism evidence="1 2">
    <name type="scientific">Pedobacter xixiisoli</name>
    <dbReference type="NCBI Taxonomy" id="1476464"/>
    <lineage>
        <taxon>Bacteria</taxon>
        <taxon>Pseudomonadati</taxon>
        <taxon>Bacteroidota</taxon>
        <taxon>Sphingobacteriia</taxon>
        <taxon>Sphingobacteriales</taxon>
        <taxon>Sphingobacteriaceae</taxon>
        <taxon>Pedobacter</taxon>
    </lineage>
</organism>
<name>A0A286A0S3_9SPHI</name>
<proteinExistence type="predicted"/>
<dbReference type="EMBL" id="OCMT01000002">
    <property type="protein sequence ID" value="SOD15507.1"/>
    <property type="molecule type" value="Genomic_DNA"/>
</dbReference>
<evidence type="ECO:0000313" key="1">
    <source>
        <dbReference type="EMBL" id="SOD15507.1"/>
    </source>
</evidence>
<reference evidence="2" key="1">
    <citation type="submission" date="2017-09" db="EMBL/GenBank/DDBJ databases">
        <authorList>
            <person name="Varghese N."/>
            <person name="Submissions S."/>
        </authorList>
    </citation>
    <scope>NUCLEOTIDE SEQUENCE [LARGE SCALE GENOMIC DNA]</scope>
    <source>
        <strain evidence="2">CGMCC 1.12803</strain>
    </source>
</reference>
<evidence type="ECO:0000313" key="2">
    <source>
        <dbReference type="Proteomes" id="UP000219281"/>
    </source>
</evidence>